<feature type="compositionally biased region" description="Basic and acidic residues" evidence="1">
    <location>
        <begin position="74"/>
        <end position="96"/>
    </location>
</feature>
<accession>A0A5B7FUK5</accession>
<comment type="caution">
    <text evidence="2">The sequence shown here is derived from an EMBL/GenBank/DDBJ whole genome shotgun (WGS) entry which is preliminary data.</text>
</comment>
<sequence length="115" mass="12547">MCWVDGPQPLALPVNDVNYHHSYRSPEDEEPRSHLIRPFECLGDAGRACTSTTRVTLVKAGGFPSHLSDDSAESSDKRANLLAKRTAEPPPTRELEVADVFGPTDSADERATNEA</sequence>
<name>A0A5B7FUK5_PORTR</name>
<evidence type="ECO:0000313" key="3">
    <source>
        <dbReference type="Proteomes" id="UP000324222"/>
    </source>
</evidence>
<dbReference type="EMBL" id="VSRR010009998">
    <property type="protein sequence ID" value="MPC51171.1"/>
    <property type="molecule type" value="Genomic_DNA"/>
</dbReference>
<organism evidence="2 3">
    <name type="scientific">Portunus trituberculatus</name>
    <name type="common">Swimming crab</name>
    <name type="synonym">Neptunus trituberculatus</name>
    <dbReference type="NCBI Taxonomy" id="210409"/>
    <lineage>
        <taxon>Eukaryota</taxon>
        <taxon>Metazoa</taxon>
        <taxon>Ecdysozoa</taxon>
        <taxon>Arthropoda</taxon>
        <taxon>Crustacea</taxon>
        <taxon>Multicrustacea</taxon>
        <taxon>Malacostraca</taxon>
        <taxon>Eumalacostraca</taxon>
        <taxon>Eucarida</taxon>
        <taxon>Decapoda</taxon>
        <taxon>Pleocyemata</taxon>
        <taxon>Brachyura</taxon>
        <taxon>Eubrachyura</taxon>
        <taxon>Portunoidea</taxon>
        <taxon>Portunidae</taxon>
        <taxon>Portuninae</taxon>
        <taxon>Portunus</taxon>
    </lineage>
</organism>
<gene>
    <name evidence="2" type="ORF">E2C01_045011</name>
</gene>
<evidence type="ECO:0000256" key="1">
    <source>
        <dbReference type="SAM" id="MobiDB-lite"/>
    </source>
</evidence>
<proteinExistence type="predicted"/>
<feature type="region of interest" description="Disordered" evidence="1">
    <location>
        <begin position="62"/>
        <end position="115"/>
    </location>
</feature>
<reference evidence="2 3" key="1">
    <citation type="submission" date="2019-05" db="EMBL/GenBank/DDBJ databases">
        <title>Another draft genome of Portunus trituberculatus and its Hox gene families provides insights of decapod evolution.</title>
        <authorList>
            <person name="Jeong J.-H."/>
            <person name="Song I."/>
            <person name="Kim S."/>
            <person name="Choi T."/>
            <person name="Kim D."/>
            <person name="Ryu S."/>
            <person name="Kim W."/>
        </authorList>
    </citation>
    <scope>NUCLEOTIDE SEQUENCE [LARGE SCALE GENOMIC DNA]</scope>
    <source>
        <tissue evidence="2">Muscle</tissue>
    </source>
</reference>
<dbReference type="Proteomes" id="UP000324222">
    <property type="component" value="Unassembled WGS sequence"/>
</dbReference>
<keyword evidence="3" id="KW-1185">Reference proteome</keyword>
<dbReference type="AlphaFoldDB" id="A0A5B7FUK5"/>
<protein>
    <submittedName>
        <fullName evidence="2">Uncharacterized protein</fullName>
    </submittedName>
</protein>
<evidence type="ECO:0000313" key="2">
    <source>
        <dbReference type="EMBL" id="MPC51171.1"/>
    </source>
</evidence>